<evidence type="ECO:0000313" key="3">
    <source>
        <dbReference type="Proteomes" id="UP001386955"/>
    </source>
</evidence>
<proteinExistence type="predicted"/>
<dbReference type="Proteomes" id="UP001386955">
    <property type="component" value="Unassembled WGS sequence"/>
</dbReference>
<dbReference type="InterPro" id="IPR009646">
    <property type="entry name" value="Root_cap"/>
</dbReference>
<feature type="transmembrane region" description="Helical" evidence="1">
    <location>
        <begin position="46"/>
        <end position="66"/>
    </location>
</feature>
<keyword evidence="1" id="KW-1133">Transmembrane helix</keyword>
<evidence type="ECO:0000256" key="1">
    <source>
        <dbReference type="SAM" id="Phobius"/>
    </source>
</evidence>
<comment type="caution">
    <text evidence="2">The sequence shown here is derived from an EMBL/GenBank/DDBJ whole genome shotgun (WGS) entry which is preliminary data.</text>
</comment>
<feature type="transmembrane region" description="Helical" evidence="1">
    <location>
        <begin position="15"/>
        <end position="34"/>
    </location>
</feature>
<keyword evidence="1" id="KW-0472">Membrane</keyword>
<accession>A0AAN9STK1</accession>
<gene>
    <name evidence="2" type="ORF">VNO78_06396</name>
</gene>
<reference evidence="2 3" key="1">
    <citation type="submission" date="2024-01" db="EMBL/GenBank/DDBJ databases">
        <title>The genomes of 5 underutilized Papilionoideae crops provide insights into root nodulation and disease resistanc.</title>
        <authorList>
            <person name="Jiang F."/>
        </authorList>
    </citation>
    <scope>NUCLEOTIDE SEQUENCE [LARGE SCALE GENOMIC DNA]</scope>
    <source>
        <strain evidence="2">DUOXIRENSHENG_FW03</strain>
        <tissue evidence="2">Leaves</tissue>
    </source>
</reference>
<evidence type="ECO:0008006" key="4">
    <source>
        <dbReference type="Google" id="ProtNLM"/>
    </source>
</evidence>
<evidence type="ECO:0000313" key="2">
    <source>
        <dbReference type="EMBL" id="KAK7405197.1"/>
    </source>
</evidence>
<dbReference type="AlphaFoldDB" id="A0AAN9STK1"/>
<dbReference type="EMBL" id="JAYMYS010000002">
    <property type="protein sequence ID" value="KAK7405197.1"/>
    <property type="molecule type" value="Genomic_DNA"/>
</dbReference>
<sequence>MVDVASINSRGKIVVLHQLIVSNSLLLVSSISLIENSNMEITKANCTLIVMLFFVSCLSQANAYYYRQCSTKGTRCYEKYIRCPAECPSSESTDPKAKVCQIDCNKPICKAVCRNRKPNCNAPGSGCYDPRFIGGDGRVFYFHGKSNEHFTLVSDSALQINARFTGHRPAGRARDYTWIQALGILFNSKTFTLEAPKTPKWNENVDHLKFTYNGNPFVLSEGPLSTWHSPEKDVKVERVAAMNSVIVTLEDVAEIMVNVVPVTKEDDTIHNYQVPNDDCFAHLEVQFRFFGLSPKVDGVLGRTYREDFENPAKPGVAMPVVGGEDKYKTSSLLSPNCASCVFSQQNSREEEATEVSTELMGTLDCSKFSFGLGIVCKK</sequence>
<dbReference type="Pfam" id="PF06830">
    <property type="entry name" value="Root_cap"/>
    <property type="match status" value="1"/>
</dbReference>
<name>A0AAN9STK1_PSOTE</name>
<keyword evidence="1" id="KW-0812">Transmembrane</keyword>
<dbReference type="PANTHER" id="PTHR31656">
    <property type="entry name" value="ROOT CAP DOMAIN-CONTAINING PROTEIN"/>
    <property type="match status" value="1"/>
</dbReference>
<organism evidence="2 3">
    <name type="scientific">Psophocarpus tetragonolobus</name>
    <name type="common">Winged bean</name>
    <name type="synonym">Dolichos tetragonolobus</name>
    <dbReference type="NCBI Taxonomy" id="3891"/>
    <lineage>
        <taxon>Eukaryota</taxon>
        <taxon>Viridiplantae</taxon>
        <taxon>Streptophyta</taxon>
        <taxon>Embryophyta</taxon>
        <taxon>Tracheophyta</taxon>
        <taxon>Spermatophyta</taxon>
        <taxon>Magnoliopsida</taxon>
        <taxon>eudicotyledons</taxon>
        <taxon>Gunneridae</taxon>
        <taxon>Pentapetalae</taxon>
        <taxon>rosids</taxon>
        <taxon>fabids</taxon>
        <taxon>Fabales</taxon>
        <taxon>Fabaceae</taxon>
        <taxon>Papilionoideae</taxon>
        <taxon>50 kb inversion clade</taxon>
        <taxon>NPAAA clade</taxon>
        <taxon>indigoferoid/millettioid clade</taxon>
        <taxon>Phaseoleae</taxon>
        <taxon>Psophocarpus</taxon>
    </lineage>
</organism>
<protein>
    <recommendedName>
        <fullName evidence="4">Root cap</fullName>
    </recommendedName>
</protein>
<keyword evidence="3" id="KW-1185">Reference proteome</keyword>